<feature type="transmembrane region" description="Helical" evidence="7">
    <location>
        <begin position="324"/>
        <end position="343"/>
    </location>
</feature>
<feature type="transmembrane region" description="Helical" evidence="7">
    <location>
        <begin position="396"/>
        <end position="413"/>
    </location>
</feature>
<feature type="transmembrane region" description="Helical" evidence="7">
    <location>
        <begin position="7"/>
        <end position="28"/>
    </location>
</feature>
<dbReference type="PROSITE" id="PS50850">
    <property type="entry name" value="MFS"/>
    <property type="match status" value="1"/>
</dbReference>
<dbReference type="CDD" id="cd17321">
    <property type="entry name" value="MFS_MMR_MDR_like"/>
    <property type="match status" value="1"/>
</dbReference>
<feature type="domain" description="Major facilitator superfamily (MFS) profile" evidence="8">
    <location>
        <begin position="6"/>
        <end position="455"/>
    </location>
</feature>
<dbReference type="NCBIfam" id="TIGR00711">
    <property type="entry name" value="efflux_EmrB"/>
    <property type="match status" value="1"/>
</dbReference>
<keyword evidence="10" id="KW-1185">Reference proteome</keyword>
<dbReference type="EMBL" id="BOPF01000003">
    <property type="protein sequence ID" value="GIJ44293.1"/>
    <property type="molecule type" value="Genomic_DNA"/>
</dbReference>
<dbReference type="AlphaFoldDB" id="A0A8J4DP60"/>
<evidence type="ECO:0000256" key="5">
    <source>
        <dbReference type="ARBA" id="ARBA00022989"/>
    </source>
</evidence>
<dbReference type="Proteomes" id="UP000619260">
    <property type="component" value="Unassembled WGS sequence"/>
</dbReference>
<keyword evidence="2" id="KW-0813">Transport</keyword>
<name>A0A8J4DP60_9ACTN</name>
<gene>
    <name evidence="9" type="ORF">Val02_11790</name>
</gene>
<evidence type="ECO:0000313" key="9">
    <source>
        <dbReference type="EMBL" id="GIJ44293.1"/>
    </source>
</evidence>
<dbReference type="InterPro" id="IPR004638">
    <property type="entry name" value="EmrB-like"/>
</dbReference>
<dbReference type="Pfam" id="PF07690">
    <property type="entry name" value="MFS_1"/>
    <property type="match status" value="1"/>
</dbReference>
<organism evidence="9 10">
    <name type="scientific">Virgisporangium aliadipatigenens</name>
    <dbReference type="NCBI Taxonomy" id="741659"/>
    <lineage>
        <taxon>Bacteria</taxon>
        <taxon>Bacillati</taxon>
        <taxon>Actinomycetota</taxon>
        <taxon>Actinomycetes</taxon>
        <taxon>Micromonosporales</taxon>
        <taxon>Micromonosporaceae</taxon>
        <taxon>Virgisporangium</taxon>
    </lineage>
</organism>
<evidence type="ECO:0000256" key="7">
    <source>
        <dbReference type="SAM" id="Phobius"/>
    </source>
</evidence>
<feature type="transmembrane region" description="Helical" evidence="7">
    <location>
        <begin position="260"/>
        <end position="281"/>
    </location>
</feature>
<feature type="transmembrane region" description="Helical" evidence="7">
    <location>
        <begin position="349"/>
        <end position="375"/>
    </location>
</feature>
<feature type="transmembrane region" description="Helical" evidence="7">
    <location>
        <begin position="433"/>
        <end position="451"/>
    </location>
</feature>
<dbReference type="PANTHER" id="PTHR42718">
    <property type="entry name" value="MAJOR FACILITATOR SUPERFAMILY MULTIDRUG TRANSPORTER MFSC"/>
    <property type="match status" value="1"/>
</dbReference>
<evidence type="ECO:0000256" key="3">
    <source>
        <dbReference type="ARBA" id="ARBA00022475"/>
    </source>
</evidence>
<dbReference type="PANTHER" id="PTHR42718:SF49">
    <property type="entry name" value="EXPORT PROTEIN"/>
    <property type="match status" value="1"/>
</dbReference>
<proteinExistence type="predicted"/>
<comment type="subcellular location">
    <subcellularLocation>
        <location evidence="1">Cell membrane</location>
        <topology evidence="1">Multi-pass membrane protein</topology>
    </subcellularLocation>
</comment>
<accession>A0A8J4DP60</accession>
<feature type="transmembrane region" description="Helical" evidence="7">
    <location>
        <begin position="48"/>
        <end position="67"/>
    </location>
</feature>
<dbReference type="RefSeq" id="WP_203897849.1">
    <property type="nucleotide sequence ID" value="NZ_BOPF01000003.1"/>
</dbReference>
<reference evidence="9" key="1">
    <citation type="submission" date="2021-01" db="EMBL/GenBank/DDBJ databases">
        <title>Whole genome shotgun sequence of Virgisporangium aliadipatigenens NBRC 105644.</title>
        <authorList>
            <person name="Komaki H."/>
            <person name="Tamura T."/>
        </authorList>
    </citation>
    <scope>NUCLEOTIDE SEQUENCE</scope>
    <source>
        <strain evidence="9">NBRC 105644</strain>
    </source>
</reference>
<feature type="transmembrane region" description="Helical" evidence="7">
    <location>
        <begin position="158"/>
        <end position="181"/>
    </location>
</feature>
<evidence type="ECO:0000256" key="1">
    <source>
        <dbReference type="ARBA" id="ARBA00004651"/>
    </source>
</evidence>
<protein>
    <submittedName>
        <fullName evidence="9">MFS transporter</fullName>
    </submittedName>
</protein>
<evidence type="ECO:0000313" key="10">
    <source>
        <dbReference type="Proteomes" id="UP000619260"/>
    </source>
</evidence>
<dbReference type="GO" id="GO:0022857">
    <property type="term" value="F:transmembrane transporter activity"/>
    <property type="evidence" value="ECO:0007669"/>
    <property type="project" value="InterPro"/>
</dbReference>
<keyword evidence="5 7" id="KW-1133">Transmembrane helix</keyword>
<feature type="transmembrane region" description="Helical" evidence="7">
    <location>
        <begin position="223"/>
        <end position="240"/>
    </location>
</feature>
<dbReference type="PRINTS" id="PR01036">
    <property type="entry name" value="TCRTETB"/>
</dbReference>
<feature type="transmembrane region" description="Helical" evidence="7">
    <location>
        <begin position="130"/>
        <end position="152"/>
    </location>
</feature>
<feature type="transmembrane region" description="Helical" evidence="7">
    <location>
        <begin position="293"/>
        <end position="312"/>
    </location>
</feature>
<keyword evidence="3" id="KW-1003">Cell membrane</keyword>
<sequence length="466" mass="47295">MRKWWPLVAVCLGAFMLLVDVTIVTVALPDMAGDLKASFSELQWVMDVYALALAALLLGAGSLADLLGRRRVYVAGLLFFALASLACGLAPNAATLIAARAAQGLGGAAMFATTMALLNSTYRGRDRGMAFGVWGAVNGAAAAAGPILGGLLTEHLDWRAIFLVNLPVSVITVVLTLAVVAESRRADGARPDPWGMLFFTAAAGALTYGLIEAGDRGFTAGRTLLAFAVAACASVAFVVVENRRPQPMLDLALFRRPSFVAVMLAGALLMASAFAILAYTSVWLQQVLGLGPVRAGAALVPMAAAAFVSSGLSGRFLANVAPRLPIGVGLLLVAAGSAAQAVLDASSDAWAVLPGLVVGGIGVGVSIPVLSSAVMASVPAERGGMAAGALNTFRQLGYALGVAVLGLVFRDGVEGHPAGGPRAAYATALDHAYLVAAGFGVVGGLLVLALVRETAPAEVRAPASAH</sequence>
<dbReference type="GO" id="GO:0005886">
    <property type="term" value="C:plasma membrane"/>
    <property type="evidence" value="ECO:0007669"/>
    <property type="project" value="UniProtKB-SubCell"/>
</dbReference>
<dbReference type="InterPro" id="IPR036259">
    <property type="entry name" value="MFS_trans_sf"/>
</dbReference>
<dbReference type="Gene3D" id="1.20.1250.20">
    <property type="entry name" value="MFS general substrate transporter like domains"/>
    <property type="match status" value="1"/>
</dbReference>
<evidence type="ECO:0000259" key="8">
    <source>
        <dbReference type="PROSITE" id="PS50850"/>
    </source>
</evidence>
<keyword evidence="6 7" id="KW-0472">Membrane</keyword>
<dbReference type="Gene3D" id="1.20.1720.10">
    <property type="entry name" value="Multidrug resistance protein D"/>
    <property type="match status" value="1"/>
</dbReference>
<dbReference type="InterPro" id="IPR011701">
    <property type="entry name" value="MFS"/>
</dbReference>
<feature type="transmembrane region" description="Helical" evidence="7">
    <location>
        <begin position="72"/>
        <end position="91"/>
    </location>
</feature>
<dbReference type="InterPro" id="IPR020846">
    <property type="entry name" value="MFS_dom"/>
</dbReference>
<keyword evidence="4 7" id="KW-0812">Transmembrane</keyword>
<evidence type="ECO:0000256" key="6">
    <source>
        <dbReference type="ARBA" id="ARBA00023136"/>
    </source>
</evidence>
<evidence type="ECO:0000256" key="4">
    <source>
        <dbReference type="ARBA" id="ARBA00022692"/>
    </source>
</evidence>
<dbReference type="SUPFAM" id="SSF103473">
    <property type="entry name" value="MFS general substrate transporter"/>
    <property type="match status" value="1"/>
</dbReference>
<evidence type="ECO:0000256" key="2">
    <source>
        <dbReference type="ARBA" id="ARBA00022448"/>
    </source>
</evidence>
<feature type="transmembrane region" description="Helical" evidence="7">
    <location>
        <begin position="97"/>
        <end position="118"/>
    </location>
</feature>
<feature type="transmembrane region" description="Helical" evidence="7">
    <location>
        <begin position="193"/>
        <end position="211"/>
    </location>
</feature>
<comment type="caution">
    <text evidence="9">The sequence shown here is derived from an EMBL/GenBank/DDBJ whole genome shotgun (WGS) entry which is preliminary data.</text>
</comment>